<organism evidence="2 3">
    <name type="scientific">Aristolochia fimbriata</name>
    <name type="common">White veined hardy Dutchman's pipe vine</name>
    <dbReference type="NCBI Taxonomy" id="158543"/>
    <lineage>
        <taxon>Eukaryota</taxon>
        <taxon>Viridiplantae</taxon>
        <taxon>Streptophyta</taxon>
        <taxon>Embryophyta</taxon>
        <taxon>Tracheophyta</taxon>
        <taxon>Spermatophyta</taxon>
        <taxon>Magnoliopsida</taxon>
        <taxon>Magnoliidae</taxon>
        <taxon>Piperales</taxon>
        <taxon>Aristolochiaceae</taxon>
        <taxon>Aristolochia</taxon>
    </lineage>
</organism>
<evidence type="ECO:0000313" key="2">
    <source>
        <dbReference type="EMBL" id="KAG9442190.1"/>
    </source>
</evidence>
<gene>
    <name evidence="2" type="ORF">H6P81_018044</name>
</gene>
<dbReference type="AlphaFoldDB" id="A0AAV7DZX1"/>
<keyword evidence="3" id="KW-1185">Reference proteome</keyword>
<dbReference type="EMBL" id="JAINDJ010000007">
    <property type="protein sequence ID" value="KAG9442190.1"/>
    <property type="molecule type" value="Genomic_DNA"/>
</dbReference>
<accession>A0AAV7DZX1</accession>
<reference evidence="2 3" key="1">
    <citation type="submission" date="2021-07" db="EMBL/GenBank/DDBJ databases">
        <title>The Aristolochia fimbriata genome: insights into angiosperm evolution, floral development and chemical biosynthesis.</title>
        <authorList>
            <person name="Jiao Y."/>
        </authorList>
    </citation>
    <scope>NUCLEOTIDE SEQUENCE [LARGE SCALE GENOMIC DNA]</scope>
    <source>
        <strain evidence="2">IBCAS-2021</strain>
        <tissue evidence="2">Leaf</tissue>
    </source>
</reference>
<evidence type="ECO:0000256" key="1">
    <source>
        <dbReference type="SAM" id="MobiDB-lite"/>
    </source>
</evidence>
<feature type="region of interest" description="Disordered" evidence="1">
    <location>
        <begin position="50"/>
        <end position="80"/>
    </location>
</feature>
<protein>
    <submittedName>
        <fullName evidence="2">Uncharacterized protein</fullName>
    </submittedName>
</protein>
<dbReference type="Proteomes" id="UP000825729">
    <property type="component" value="Unassembled WGS sequence"/>
</dbReference>
<evidence type="ECO:0000313" key="3">
    <source>
        <dbReference type="Proteomes" id="UP000825729"/>
    </source>
</evidence>
<comment type="caution">
    <text evidence="2">The sequence shown here is derived from an EMBL/GenBank/DDBJ whole genome shotgun (WGS) entry which is preliminary data.</text>
</comment>
<name>A0AAV7DZX1_ARIFI</name>
<feature type="compositionally biased region" description="Polar residues" evidence="1">
    <location>
        <begin position="66"/>
        <end position="75"/>
    </location>
</feature>
<proteinExistence type="predicted"/>
<sequence>MADSMILWSQLQKPENGACVDSAKDSAPFQRKIEFHIARKQFNPYSSASGDFRLETLNPGVDPQRRPSSSTATESSGKKPNAAELLEHGLDLDFTFGMTVPRIVRGYELSFGRVFECSNQVWGLSLSITRRKSFSEGVPRRFRIMDLTSIPRRREREGRYWSGDDERLSRWLDSLALAKAHGIEVQSMTQSKN</sequence>